<accession>A0AAU1ZQJ0</accession>
<evidence type="ECO:0000256" key="1">
    <source>
        <dbReference type="ARBA" id="ARBA00022723"/>
    </source>
</evidence>
<reference evidence="3" key="1">
    <citation type="submission" date="2022-10" db="EMBL/GenBank/DDBJ databases">
        <title>The complete genomes of actinobacterial strains from the NBC collection.</title>
        <authorList>
            <person name="Joergensen T.S."/>
            <person name="Alvarez Arevalo M."/>
            <person name="Sterndorff E.B."/>
            <person name="Faurdal D."/>
            <person name="Vuksanovic O."/>
            <person name="Mourched A.-S."/>
            <person name="Charusanti P."/>
            <person name="Shaw S."/>
            <person name="Blin K."/>
            <person name="Weber T."/>
        </authorList>
    </citation>
    <scope>NUCLEOTIDE SEQUENCE</scope>
    <source>
        <strain evidence="3">NBC_00093</strain>
    </source>
</reference>
<proteinExistence type="predicted"/>
<dbReference type="Gene3D" id="3.10.180.10">
    <property type="entry name" value="2,3-Dihydroxybiphenyl 1,2-Dioxygenase, domain 1"/>
    <property type="match status" value="1"/>
</dbReference>
<sequence>MTSRFDHVGISVPELEAATAWYGEALELTVEHAFAVPGTDLRGVMLRHASGYRVELLHRPGAAPGLGADSPLEAAHTLGLGHLCLSVDTPDELDVAYARLMAKGALERMTPRSAPRPGARMAFVADPYGNLIELIDRPRI</sequence>
<dbReference type="PANTHER" id="PTHR43048:SF6">
    <property type="entry name" value="BLR8189 PROTEIN"/>
    <property type="match status" value="1"/>
</dbReference>
<evidence type="ECO:0000259" key="2">
    <source>
        <dbReference type="PROSITE" id="PS51819"/>
    </source>
</evidence>
<dbReference type="PROSITE" id="PS51819">
    <property type="entry name" value="VOC"/>
    <property type="match status" value="1"/>
</dbReference>
<dbReference type="InterPro" id="IPR037523">
    <property type="entry name" value="VOC_core"/>
</dbReference>
<name>A0AAU1ZQJ0_9ACTN</name>
<dbReference type="Pfam" id="PF00903">
    <property type="entry name" value="Glyoxalase"/>
    <property type="match status" value="1"/>
</dbReference>
<organism evidence="3">
    <name type="scientific">Streptomyces sp. NBC_00093</name>
    <dbReference type="NCBI Taxonomy" id="2975649"/>
    <lineage>
        <taxon>Bacteria</taxon>
        <taxon>Bacillati</taxon>
        <taxon>Actinomycetota</taxon>
        <taxon>Actinomycetes</taxon>
        <taxon>Kitasatosporales</taxon>
        <taxon>Streptomycetaceae</taxon>
        <taxon>Streptomyces</taxon>
    </lineage>
</organism>
<dbReference type="InterPro" id="IPR004360">
    <property type="entry name" value="Glyas_Fos-R_dOase_dom"/>
</dbReference>
<dbReference type="AlphaFoldDB" id="A0AAU1ZQJ0"/>
<feature type="domain" description="VOC" evidence="2">
    <location>
        <begin position="4"/>
        <end position="137"/>
    </location>
</feature>
<dbReference type="GO" id="GO:0046491">
    <property type="term" value="P:L-methylmalonyl-CoA metabolic process"/>
    <property type="evidence" value="ECO:0007669"/>
    <property type="project" value="TreeGrafter"/>
</dbReference>
<keyword evidence="1" id="KW-0479">Metal-binding</keyword>
<dbReference type="EMBL" id="CP108222">
    <property type="protein sequence ID" value="WTT14550.1"/>
    <property type="molecule type" value="Genomic_DNA"/>
</dbReference>
<protein>
    <submittedName>
        <fullName evidence="3">VOC family protein</fullName>
    </submittedName>
</protein>
<evidence type="ECO:0000313" key="3">
    <source>
        <dbReference type="EMBL" id="WTT14550.1"/>
    </source>
</evidence>
<dbReference type="InterPro" id="IPR029068">
    <property type="entry name" value="Glyas_Bleomycin-R_OHBP_Dase"/>
</dbReference>
<gene>
    <name evidence="3" type="ORF">OHA22_02975</name>
</gene>
<dbReference type="GO" id="GO:0046872">
    <property type="term" value="F:metal ion binding"/>
    <property type="evidence" value="ECO:0007669"/>
    <property type="project" value="UniProtKB-KW"/>
</dbReference>
<dbReference type="PANTHER" id="PTHR43048">
    <property type="entry name" value="METHYLMALONYL-COA EPIMERASE"/>
    <property type="match status" value="1"/>
</dbReference>
<dbReference type="GO" id="GO:0004493">
    <property type="term" value="F:methylmalonyl-CoA epimerase activity"/>
    <property type="evidence" value="ECO:0007669"/>
    <property type="project" value="TreeGrafter"/>
</dbReference>
<dbReference type="SUPFAM" id="SSF54593">
    <property type="entry name" value="Glyoxalase/Bleomycin resistance protein/Dihydroxybiphenyl dioxygenase"/>
    <property type="match status" value="1"/>
</dbReference>
<dbReference type="InterPro" id="IPR051785">
    <property type="entry name" value="MMCE/EMCE_epimerase"/>
</dbReference>